<gene>
    <name evidence="1" type="ORF">CXK94_20480</name>
</gene>
<reference evidence="1 2" key="1">
    <citation type="submission" date="2018-01" db="EMBL/GenBank/DDBJ databases">
        <title>Denitrification phenotypes of diverse strains of Pseudomonas stutzeri.</title>
        <authorList>
            <person name="Milligan D.A."/>
            <person name="Bergaust L."/>
            <person name="Bakken L.R."/>
            <person name="Frostegard A."/>
        </authorList>
    </citation>
    <scope>NUCLEOTIDE SEQUENCE [LARGE SCALE GENOMIC DNA]</scope>
    <source>
        <strain evidence="1 2">24a75</strain>
    </source>
</reference>
<organism evidence="1 2">
    <name type="scientific">Stutzerimonas stutzeri</name>
    <name type="common">Pseudomonas stutzeri</name>
    <dbReference type="NCBI Taxonomy" id="316"/>
    <lineage>
        <taxon>Bacteria</taxon>
        <taxon>Pseudomonadati</taxon>
        <taxon>Pseudomonadota</taxon>
        <taxon>Gammaproteobacteria</taxon>
        <taxon>Pseudomonadales</taxon>
        <taxon>Pseudomonadaceae</taxon>
        <taxon>Stutzerimonas</taxon>
    </lineage>
</organism>
<dbReference type="EMBL" id="POUT01000017">
    <property type="protein sequence ID" value="PNG05207.1"/>
    <property type="molecule type" value="Genomic_DNA"/>
</dbReference>
<dbReference type="AlphaFoldDB" id="A0A2N8SRT8"/>
<dbReference type="Pfam" id="PF11153">
    <property type="entry name" value="DUF2931"/>
    <property type="match status" value="1"/>
</dbReference>
<protein>
    <submittedName>
        <fullName evidence="1">Uncharacterized protein</fullName>
    </submittedName>
</protein>
<evidence type="ECO:0000313" key="1">
    <source>
        <dbReference type="EMBL" id="PNG05207.1"/>
    </source>
</evidence>
<proteinExistence type="predicted"/>
<comment type="caution">
    <text evidence="1">The sequence shown here is derived from an EMBL/GenBank/DDBJ whole genome shotgun (WGS) entry which is preliminary data.</text>
</comment>
<name>A0A2N8SRT8_STUST</name>
<sequence>MDAHLHTIEQDFTYGREISYSNSILKTRASGKAADGWTPPELLQSMPDILKFRGLDELPNKLTVEWTSLAENKAYRASIKLHLGSRINIHKKVETTCIRSGKPMLGRRNIITLEITPGGRVKSWLSGVCLDAIEIATTQGHLIPQEGIYIPYDAFENYDPAPMRNYIRANGIPYESWQ</sequence>
<accession>A0A2N8SRT8</accession>
<dbReference type="Proteomes" id="UP000236023">
    <property type="component" value="Unassembled WGS sequence"/>
</dbReference>
<evidence type="ECO:0000313" key="2">
    <source>
        <dbReference type="Proteomes" id="UP000236023"/>
    </source>
</evidence>
<dbReference type="InterPro" id="IPR021326">
    <property type="entry name" value="DUF2931"/>
</dbReference>